<dbReference type="SUPFAM" id="SSF52540">
    <property type="entry name" value="P-loop containing nucleoside triphosphate hydrolases"/>
    <property type="match status" value="1"/>
</dbReference>
<dbReference type="OrthoDB" id="14765at2"/>
<dbReference type="AlphaFoldDB" id="A0A2T3NRZ7"/>
<dbReference type="SMART" id="SM00382">
    <property type="entry name" value="AAA"/>
    <property type="match status" value="1"/>
</dbReference>
<organism evidence="2 3">
    <name type="scientific">Photobacterium swingsii</name>
    <dbReference type="NCBI Taxonomy" id="680026"/>
    <lineage>
        <taxon>Bacteria</taxon>
        <taxon>Pseudomonadati</taxon>
        <taxon>Pseudomonadota</taxon>
        <taxon>Gammaproteobacteria</taxon>
        <taxon>Vibrionales</taxon>
        <taxon>Vibrionaceae</taxon>
        <taxon>Photobacterium</taxon>
    </lineage>
</organism>
<keyword evidence="3" id="KW-1185">Reference proteome</keyword>
<dbReference type="InterPro" id="IPR027417">
    <property type="entry name" value="P-loop_NTPase"/>
</dbReference>
<evidence type="ECO:0000313" key="3">
    <source>
        <dbReference type="Proteomes" id="UP000240481"/>
    </source>
</evidence>
<dbReference type="CDD" id="cd00882">
    <property type="entry name" value="Ras_like_GTPase"/>
    <property type="match status" value="1"/>
</dbReference>
<protein>
    <recommendedName>
        <fullName evidence="1">AAA+ ATPase domain-containing protein</fullName>
    </recommendedName>
</protein>
<accession>A0A2T3NRZ7</accession>
<dbReference type="EMBL" id="PYLZ01000022">
    <property type="protein sequence ID" value="PSW19056.1"/>
    <property type="molecule type" value="Genomic_DNA"/>
</dbReference>
<dbReference type="InterPro" id="IPR008868">
    <property type="entry name" value="TniB"/>
</dbReference>
<reference evidence="2 3" key="1">
    <citation type="submission" date="2018-01" db="EMBL/GenBank/DDBJ databases">
        <title>Whole genome sequencing of Histamine producing bacteria.</title>
        <authorList>
            <person name="Butler K."/>
        </authorList>
    </citation>
    <scope>NUCLEOTIDE SEQUENCE [LARGE SCALE GENOMIC DNA]</scope>
    <source>
        <strain evidence="2 3">DSM 24669</strain>
    </source>
</reference>
<dbReference type="Gene3D" id="3.40.50.300">
    <property type="entry name" value="P-loop containing nucleotide triphosphate hydrolases"/>
    <property type="match status" value="1"/>
</dbReference>
<dbReference type="PANTHER" id="PTHR35894:SF1">
    <property type="entry name" value="PHOSPHORIBULOKINASE _ URIDINE KINASE FAMILY"/>
    <property type="match status" value="1"/>
</dbReference>
<evidence type="ECO:0000259" key="1">
    <source>
        <dbReference type="SMART" id="SM00382"/>
    </source>
</evidence>
<feature type="domain" description="AAA+ ATPase" evidence="1">
    <location>
        <begin position="73"/>
        <end position="221"/>
    </location>
</feature>
<sequence>MMSHRIKLIWVLTLMMTILLVLVRGCGMMKSSVLAKYRNDVQLGFKATKVEHPHYKLAKECLVKAIGFSGTDDFESVAISGPTGVGKSTLCRAFRDEVNSQVPPNSDELPVVVITAKNVTTPKSFFSALLYELGDIEPTKGTSEDMRIRLRILMQGRGVLMIIIDEFQDLFEGYTGEKAFKTAMFYKGFMKETLIPIVIAGTESVEHVLQVDGQFHRLYNLYRIPSFSIDTQQDTEYYKYFVDKLMKRSPLPSSVVFEGKMLERLFLATGGSMALLKKLITEAIHVAQKRDCTELSKEIFADAFSSYFKLRETQLGFNPFLATSQQLNKKLMRGVI</sequence>
<dbReference type="Pfam" id="PF05621">
    <property type="entry name" value="TniB"/>
    <property type="match status" value="1"/>
</dbReference>
<proteinExistence type="predicted"/>
<dbReference type="PANTHER" id="PTHR35894">
    <property type="entry name" value="GENERAL SECRETION PATHWAY PROTEIN A-RELATED"/>
    <property type="match status" value="1"/>
</dbReference>
<name>A0A2T3NRZ7_9GAMM</name>
<dbReference type="Proteomes" id="UP000240481">
    <property type="component" value="Unassembled WGS sequence"/>
</dbReference>
<comment type="caution">
    <text evidence="2">The sequence shown here is derived from an EMBL/GenBank/DDBJ whole genome shotgun (WGS) entry which is preliminary data.</text>
</comment>
<gene>
    <name evidence="2" type="ORF">C9I94_24085</name>
</gene>
<dbReference type="InterPro" id="IPR052026">
    <property type="entry name" value="ExeA_AAA_ATPase_DNA-bind"/>
</dbReference>
<dbReference type="InterPro" id="IPR003593">
    <property type="entry name" value="AAA+_ATPase"/>
</dbReference>
<evidence type="ECO:0000313" key="2">
    <source>
        <dbReference type="EMBL" id="PSW19056.1"/>
    </source>
</evidence>